<reference evidence="2" key="2">
    <citation type="submission" date="2022-01" db="EMBL/GenBank/DDBJ databases">
        <authorList>
            <person name="Yamashiro T."/>
            <person name="Shiraishi A."/>
            <person name="Satake H."/>
            <person name="Nakayama K."/>
        </authorList>
    </citation>
    <scope>NUCLEOTIDE SEQUENCE</scope>
</reference>
<evidence type="ECO:0000256" key="1">
    <source>
        <dbReference type="SAM" id="MobiDB-lite"/>
    </source>
</evidence>
<dbReference type="InterPro" id="IPR038077">
    <property type="entry name" value="Troponin_sf"/>
</dbReference>
<sequence length="230" mass="25653">MSKLAFCDYHNLVAILENTEHNTDFHQIVDFLEASPLRRRLKLKDEEGISDLPDTDLFANLSQMGYNILPNQRFSFQKEPTSQQISTLSHTPTPRRLTKRAIRIAQSKALTPGADEPASPPRDDSHGEAFPTATSLDAGQDRENIPKTSAMPHESSPRVTSLGGDEGSLQLKLNELMDFCTKLQSQHSQMAAKIQSQDLEISQLKTRIKTLEDAQTTRGDVQEDAPNRGE</sequence>
<organism evidence="2 3">
    <name type="scientific">Tanacetum coccineum</name>
    <dbReference type="NCBI Taxonomy" id="301880"/>
    <lineage>
        <taxon>Eukaryota</taxon>
        <taxon>Viridiplantae</taxon>
        <taxon>Streptophyta</taxon>
        <taxon>Embryophyta</taxon>
        <taxon>Tracheophyta</taxon>
        <taxon>Spermatophyta</taxon>
        <taxon>Magnoliopsida</taxon>
        <taxon>eudicotyledons</taxon>
        <taxon>Gunneridae</taxon>
        <taxon>Pentapetalae</taxon>
        <taxon>asterids</taxon>
        <taxon>campanulids</taxon>
        <taxon>Asterales</taxon>
        <taxon>Asteraceae</taxon>
        <taxon>Asteroideae</taxon>
        <taxon>Anthemideae</taxon>
        <taxon>Anthemidinae</taxon>
        <taxon>Tanacetum</taxon>
    </lineage>
</organism>
<reference evidence="2" key="1">
    <citation type="journal article" date="2022" name="Int. J. Mol. Sci.">
        <title>Draft Genome of Tanacetum Coccineum: Genomic Comparison of Closely Related Tanacetum-Family Plants.</title>
        <authorList>
            <person name="Yamashiro T."/>
            <person name="Shiraishi A."/>
            <person name="Nakayama K."/>
            <person name="Satake H."/>
        </authorList>
    </citation>
    <scope>NUCLEOTIDE SEQUENCE</scope>
</reference>
<dbReference type="SUPFAM" id="SSF90250">
    <property type="entry name" value="Troponin coil-coiled subunits"/>
    <property type="match status" value="1"/>
</dbReference>
<feature type="region of interest" description="Disordered" evidence="1">
    <location>
        <begin position="106"/>
        <end position="166"/>
    </location>
</feature>
<evidence type="ECO:0000313" key="2">
    <source>
        <dbReference type="EMBL" id="GJS68840.1"/>
    </source>
</evidence>
<accession>A0ABQ4XUZ5</accession>
<keyword evidence="3" id="KW-1185">Reference proteome</keyword>
<dbReference type="Proteomes" id="UP001151760">
    <property type="component" value="Unassembled WGS sequence"/>
</dbReference>
<feature type="compositionally biased region" description="Polar residues" evidence="1">
    <location>
        <begin position="78"/>
        <end position="92"/>
    </location>
</feature>
<proteinExistence type="predicted"/>
<evidence type="ECO:0000313" key="3">
    <source>
        <dbReference type="Proteomes" id="UP001151760"/>
    </source>
</evidence>
<name>A0ABQ4XUZ5_9ASTR</name>
<feature type="region of interest" description="Disordered" evidence="1">
    <location>
        <begin position="211"/>
        <end position="230"/>
    </location>
</feature>
<dbReference type="EMBL" id="BQNB010009819">
    <property type="protein sequence ID" value="GJS68840.1"/>
    <property type="molecule type" value="Genomic_DNA"/>
</dbReference>
<protein>
    <submittedName>
        <fullName evidence="2">Uncharacterized protein</fullName>
    </submittedName>
</protein>
<feature type="region of interest" description="Disordered" evidence="1">
    <location>
        <begin position="78"/>
        <end position="97"/>
    </location>
</feature>
<comment type="caution">
    <text evidence="2">The sequence shown here is derived from an EMBL/GenBank/DDBJ whole genome shotgun (WGS) entry which is preliminary data.</text>
</comment>
<gene>
    <name evidence="2" type="ORF">Tco_0683405</name>
</gene>